<dbReference type="GO" id="GO:0005576">
    <property type="term" value="C:extracellular region"/>
    <property type="evidence" value="ECO:0007669"/>
    <property type="project" value="UniProtKB-SubCell"/>
</dbReference>
<evidence type="ECO:0000313" key="8">
    <source>
        <dbReference type="EMBL" id="KAF4030066.1"/>
    </source>
</evidence>
<comment type="function">
    <text evidence="6">Induces local and distal defense responses (incompatible hypersensitive reaction) in plants from the solanaceae and cruciferae families. Elicits leaf necrosis and causes the accumulation of pathogenesis-related proteins. Might interact with the lipidic molecules of the plasma membrane.</text>
</comment>
<comment type="subcellular location">
    <subcellularLocation>
        <location evidence="1 6">Secreted</location>
    </subcellularLocation>
</comment>
<dbReference type="AlphaFoldDB" id="A0A833WKC3"/>
<dbReference type="Proteomes" id="UP000602510">
    <property type="component" value="Unassembled WGS sequence"/>
</dbReference>
<keyword evidence="7" id="KW-0732">Signal</keyword>
<evidence type="ECO:0000256" key="1">
    <source>
        <dbReference type="ARBA" id="ARBA00004613"/>
    </source>
</evidence>
<evidence type="ECO:0000256" key="7">
    <source>
        <dbReference type="SAM" id="SignalP"/>
    </source>
</evidence>
<gene>
    <name evidence="8" type="ORF">GN244_ATG18154</name>
</gene>
<proteinExistence type="inferred from homology"/>
<dbReference type="GO" id="GO:0052040">
    <property type="term" value="P:symbiont-mediated perturbation of host programmed cell death"/>
    <property type="evidence" value="ECO:0007669"/>
    <property type="project" value="UniProtKB-UniRule"/>
</dbReference>
<dbReference type="Gene3D" id="1.10.239.10">
    <property type="entry name" value="Elicitin domain"/>
    <property type="match status" value="1"/>
</dbReference>
<dbReference type="InterPro" id="IPR002200">
    <property type="entry name" value="Elicitin"/>
</dbReference>
<accession>A0A833WKC3</accession>
<evidence type="ECO:0000256" key="2">
    <source>
        <dbReference type="ARBA" id="ARBA00009544"/>
    </source>
</evidence>
<feature type="signal peptide" evidence="7">
    <location>
        <begin position="1"/>
        <end position="19"/>
    </location>
</feature>
<sequence length="115" mass="12134">MKTVASITAIATMFGSLIAAEKCSPDLLSINLLPLESMSKLCAADSGYKLYPYTDMPSEDELNALCKSEACCNMLDEANALDCVLTINGSEHTIQDSAAAIFAGCEILDAMELSG</sequence>
<evidence type="ECO:0000256" key="4">
    <source>
        <dbReference type="ARBA" id="ARBA00022978"/>
    </source>
</evidence>
<protein>
    <recommendedName>
        <fullName evidence="6">Elicitin</fullName>
    </recommendedName>
</protein>
<feature type="chain" id="PRO_5032903210" description="Elicitin" evidence="7">
    <location>
        <begin position="20"/>
        <end position="115"/>
    </location>
</feature>
<keyword evidence="3 6" id="KW-0964">Secreted</keyword>
<comment type="similarity">
    <text evidence="2 6">Belongs to the elicitin family.</text>
</comment>
<organism evidence="8 9">
    <name type="scientific">Phytophthora infestans</name>
    <name type="common">Potato late blight agent</name>
    <name type="synonym">Botrytis infestans</name>
    <dbReference type="NCBI Taxonomy" id="4787"/>
    <lineage>
        <taxon>Eukaryota</taxon>
        <taxon>Sar</taxon>
        <taxon>Stramenopiles</taxon>
        <taxon>Oomycota</taxon>
        <taxon>Peronosporomycetes</taxon>
        <taxon>Peronosporales</taxon>
        <taxon>Peronosporaceae</taxon>
        <taxon>Phytophthora</taxon>
    </lineage>
</organism>
<dbReference type="SUPFAM" id="SSF48647">
    <property type="entry name" value="Fungal elicitin"/>
    <property type="match status" value="1"/>
</dbReference>
<evidence type="ECO:0000256" key="3">
    <source>
        <dbReference type="ARBA" id="ARBA00022525"/>
    </source>
</evidence>
<evidence type="ECO:0000256" key="5">
    <source>
        <dbReference type="ARBA" id="ARBA00023157"/>
    </source>
</evidence>
<keyword evidence="5 6" id="KW-1015">Disulfide bond</keyword>
<keyword evidence="9" id="KW-1185">Reference proteome</keyword>
<evidence type="ECO:0000313" key="9">
    <source>
        <dbReference type="Proteomes" id="UP000602510"/>
    </source>
</evidence>
<dbReference type="InterPro" id="IPR036470">
    <property type="entry name" value="Elicitin_sf"/>
</dbReference>
<dbReference type="EMBL" id="WSZM01000717">
    <property type="protein sequence ID" value="KAF4030066.1"/>
    <property type="molecule type" value="Genomic_DNA"/>
</dbReference>
<dbReference type="Pfam" id="PF00964">
    <property type="entry name" value="Elicitin"/>
    <property type="match status" value="1"/>
</dbReference>
<reference evidence="8" key="1">
    <citation type="submission" date="2020-04" db="EMBL/GenBank/DDBJ databases">
        <title>Hybrid Assembly of Korean Phytophthora infestans isolates.</title>
        <authorList>
            <person name="Prokchorchik M."/>
            <person name="Lee Y."/>
            <person name="Seo J."/>
            <person name="Cho J.-H."/>
            <person name="Park Y.-E."/>
            <person name="Jang D.-C."/>
            <person name="Im J.-S."/>
            <person name="Choi J.-G."/>
            <person name="Park H.-J."/>
            <person name="Lee G.-B."/>
            <person name="Lee Y.-G."/>
            <person name="Hong S.-Y."/>
            <person name="Cho K."/>
            <person name="Sohn K.H."/>
        </authorList>
    </citation>
    <scope>NUCLEOTIDE SEQUENCE</scope>
    <source>
        <strain evidence="8">KR_1_A1</strain>
    </source>
</reference>
<evidence type="ECO:0000256" key="6">
    <source>
        <dbReference type="RuleBase" id="RU368111"/>
    </source>
</evidence>
<comment type="caution">
    <text evidence="8">The sequence shown here is derived from an EMBL/GenBank/DDBJ whole genome shotgun (WGS) entry which is preliminary data.</text>
</comment>
<dbReference type="SMART" id="SM01187">
    <property type="entry name" value="Elicitin"/>
    <property type="match status" value="1"/>
</dbReference>
<dbReference type="OMA" id="CKSEACC"/>
<keyword evidence="4 6" id="KW-0928">Hypersensitive response elicitation</keyword>
<name>A0A833WKC3_PHYIN</name>